<evidence type="ECO:0000256" key="3">
    <source>
        <dbReference type="ARBA" id="ARBA00022485"/>
    </source>
</evidence>
<dbReference type="PATRIC" id="fig|523850.10.peg.1048"/>
<dbReference type="InterPro" id="IPR045028">
    <property type="entry name" value="DinG/Rad3-like"/>
</dbReference>
<keyword evidence="7" id="KW-0378">Hydrolase</keyword>
<feature type="domain" description="Helicase ATP-binding" evidence="17">
    <location>
        <begin position="25"/>
        <end position="286"/>
    </location>
</feature>
<sequence length="666" mass="76118">MSLLSFSSIPPTWGKVKSEPLKLFPMSEYFPYESLRPHQREFIELVNEAVKNGENAIIEAPTGFGKTVSVLAGILPYAIEMGYKVLYLARTHRQMDRVIEELKAINRKTPISGVELRSRKDLCLHSYLTQFTTDAYNAMVVCKNLKKLGKCPFYENEKKKKTEFDELIKFFLQEPSHPMEILDYAQTLELCPYDLTRRIAEKANVIVASYLYLLSPTIRENFLSSLDIDYSDLIVVFDEAHNLPDQAISALSDRLSIHTVNRAIKEADEYREHEIANFLSIFGKGLEMLYEEKLRERDVHEVPIQPELVFAHVVDILNLDGRYLVKTLNEMVAVGDSIREDKIEKGKPPRSYIGRVGEFLLFWLSLIGREDYLFLMSRDKGLSLELVALDPSKALSFVKNVQSAIFMSGTLTPLEAFRDVMGIENAKLKKFPRMVKRENAQVLVAKDVSTRGEERSMEVYKRMVDYIVEAVKLIPKNVGVFTASYEVLQGLLSANLEVRLEGTGKAIFIEKQGATSQENDLLVAKFKAHARGKGAVLLGVMGGRNSEGQDYSGDEMNGVILVGIPYARPTPRVQAQIRYFERKFPGKGRYYGYYLPAHRKLVQAAGRVHRSAEEKGSIIVLDYRLLWKGIKKDLPDWMRETMRPVDLGRMRLYLRRFWQQPLRGKA</sequence>
<evidence type="ECO:0000313" key="18">
    <source>
        <dbReference type="EMBL" id="ACJ16528.1"/>
    </source>
</evidence>
<keyword evidence="9" id="KW-0067">ATP-binding</keyword>
<dbReference type="EC" id="5.6.2.3" evidence="15"/>
<dbReference type="STRING" id="523850.TON_1040"/>
<keyword evidence="12" id="KW-0238">DNA-binding</keyword>
<dbReference type="Pfam" id="PF06777">
    <property type="entry name" value="HBB"/>
    <property type="match status" value="1"/>
</dbReference>
<dbReference type="Gene3D" id="1.10.275.40">
    <property type="match status" value="1"/>
</dbReference>
<dbReference type="PANTHER" id="PTHR11472:SF34">
    <property type="entry name" value="REGULATOR OF TELOMERE ELONGATION HELICASE 1"/>
    <property type="match status" value="1"/>
</dbReference>
<evidence type="ECO:0000256" key="10">
    <source>
        <dbReference type="ARBA" id="ARBA00023004"/>
    </source>
</evidence>
<keyword evidence="11" id="KW-0411">Iron-sulfur</keyword>
<evidence type="ECO:0000256" key="16">
    <source>
        <dbReference type="ARBA" id="ARBA00048954"/>
    </source>
</evidence>
<proteinExistence type="inferred from homology"/>
<evidence type="ECO:0000256" key="8">
    <source>
        <dbReference type="ARBA" id="ARBA00022806"/>
    </source>
</evidence>
<dbReference type="SMART" id="SM00491">
    <property type="entry name" value="HELICc2"/>
    <property type="match status" value="1"/>
</dbReference>
<accession>B6YWR5</accession>
<evidence type="ECO:0000256" key="15">
    <source>
        <dbReference type="ARBA" id="ARBA00044969"/>
    </source>
</evidence>
<dbReference type="eggNOG" id="arCOG00770">
    <property type="taxonomic scope" value="Archaea"/>
</dbReference>
<keyword evidence="5" id="KW-0547">Nucleotide-binding</keyword>
<evidence type="ECO:0000256" key="14">
    <source>
        <dbReference type="ARBA" id="ARBA00023235"/>
    </source>
</evidence>
<dbReference type="Proteomes" id="UP000002727">
    <property type="component" value="Chromosome"/>
</dbReference>
<protein>
    <recommendedName>
        <fullName evidence="15">DNA 5'-3' helicase</fullName>
        <ecNumber evidence="15">5.6.2.3</ecNumber>
    </recommendedName>
</protein>
<dbReference type="PANTHER" id="PTHR11472">
    <property type="entry name" value="DNA REPAIR DEAD HELICASE RAD3/XP-D SUBFAMILY MEMBER"/>
    <property type="match status" value="1"/>
</dbReference>
<comment type="cofactor">
    <cofactor evidence="1">
        <name>[4Fe-4S] cluster</name>
        <dbReference type="ChEBI" id="CHEBI:49883"/>
    </cofactor>
</comment>
<gene>
    <name evidence="18" type="ordered locus">TON_1040</name>
</gene>
<dbReference type="InterPro" id="IPR006555">
    <property type="entry name" value="ATP-dep_Helicase_C"/>
</dbReference>
<dbReference type="SUPFAM" id="SSF52540">
    <property type="entry name" value="P-loop containing nucleoside triphosphate hydrolases"/>
    <property type="match status" value="2"/>
</dbReference>
<evidence type="ECO:0000256" key="12">
    <source>
        <dbReference type="ARBA" id="ARBA00023125"/>
    </source>
</evidence>
<reference evidence="18 19" key="1">
    <citation type="journal article" date="2008" name="J. Bacteriol.">
        <title>The complete genome sequence of Thermococcus onnurineus NA1 reveals a mixed heterotrophic and carboxydotrophic metabolism.</title>
        <authorList>
            <person name="Lee H.S."/>
            <person name="Kang S.G."/>
            <person name="Bae S.S."/>
            <person name="Lim J.K."/>
            <person name="Cho Y."/>
            <person name="Kim Y.J."/>
            <person name="Jeon J.H."/>
            <person name="Cha S.S."/>
            <person name="Kwon K.K."/>
            <person name="Kim H.T."/>
            <person name="Park C.J."/>
            <person name="Lee H.W."/>
            <person name="Kim S.I."/>
            <person name="Chun J."/>
            <person name="Colwell R.R."/>
            <person name="Kim S.J."/>
            <person name="Lee J.H."/>
        </authorList>
    </citation>
    <scope>NUCLEOTIDE SEQUENCE [LARGE SCALE GENOMIC DNA]</scope>
    <source>
        <strain evidence="18 19">NA1</strain>
    </source>
</reference>
<evidence type="ECO:0000256" key="1">
    <source>
        <dbReference type="ARBA" id="ARBA00001966"/>
    </source>
</evidence>
<dbReference type="GO" id="GO:0003677">
    <property type="term" value="F:DNA binding"/>
    <property type="evidence" value="ECO:0007669"/>
    <property type="project" value="UniProtKB-KW"/>
</dbReference>
<dbReference type="InterPro" id="IPR014013">
    <property type="entry name" value="Helic_SF1/SF2_ATP-bd_DinG/Rad3"/>
</dbReference>
<dbReference type="Gene3D" id="1.10.30.20">
    <property type="entry name" value="Bacterial XPD DNA helicase, FeS cluster domain"/>
    <property type="match status" value="1"/>
</dbReference>
<dbReference type="GO" id="GO:0016818">
    <property type="term" value="F:hydrolase activity, acting on acid anhydrides, in phosphorus-containing anhydrides"/>
    <property type="evidence" value="ECO:0007669"/>
    <property type="project" value="InterPro"/>
</dbReference>
<keyword evidence="10" id="KW-0408">Iron</keyword>
<dbReference type="InterPro" id="IPR027417">
    <property type="entry name" value="P-loop_NTPase"/>
</dbReference>
<dbReference type="GO" id="GO:0043139">
    <property type="term" value="F:5'-3' DNA helicase activity"/>
    <property type="evidence" value="ECO:0007669"/>
    <property type="project" value="UniProtKB-EC"/>
</dbReference>
<keyword evidence="13" id="KW-0234">DNA repair</keyword>
<dbReference type="EMBL" id="CP000855">
    <property type="protein sequence ID" value="ACJ16528.1"/>
    <property type="molecule type" value="Genomic_DNA"/>
</dbReference>
<comment type="catalytic activity">
    <reaction evidence="16">
        <text>ATP + H2O = ADP + phosphate + H(+)</text>
        <dbReference type="Rhea" id="RHEA:13065"/>
        <dbReference type="ChEBI" id="CHEBI:15377"/>
        <dbReference type="ChEBI" id="CHEBI:15378"/>
        <dbReference type="ChEBI" id="CHEBI:30616"/>
        <dbReference type="ChEBI" id="CHEBI:43474"/>
        <dbReference type="ChEBI" id="CHEBI:456216"/>
        <dbReference type="EC" id="5.6.2.3"/>
    </reaction>
</comment>
<keyword evidence="6" id="KW-0227">DNA damage</keyword>
<dbReference type="AlphaFoldDB" id="B6YWR5"/>
<dbReference type="GO" id="GO:0006281">
    <property type="term" value="P:DNA repair"/>
    <property type="evidence" value="ECO:0007669"/>
    <property type="project" value="UniProtKB-KW"/>
</dbReference>
<keyword evidence="4" id="KW-0479">Metal-binding</keyword>
<dbReference type="InterPro" id="IPR042493">
    <property type="entry name" value="XPD_DNA_FeS"/>
</dbReference>
<keyword evidence="8 18" id="KW-0347">Helicase</keyword>
<evidence type="ECO:0000256" key="2">
    <source>
        <dbReference type="ARBA" id="ARBA00009146"/>
    </source>
</evidence>
<keyword evidence="3" id="KW-0004">4Fe-4S</keyword>
<dbReference type="Pfam" id="PF13307">
    <property type="entry name" value="Helicase_C_2"/>
    <property type="match status" value="1"/>
</dbReference>
<evidence type="ECO:0000256" key="7">
    <source>
        <dbReference type="ARBA" id="ARBA00022801"/>
    </source>
</evidence>
<dbReference type="GO" id="GO:0051539">
    <property type="term" value="F:4 iron, 4 sulfur cluster binding"/>
    <property type="evidence" value="ECO:0007669"/>
    <property type="project" value="UniProtKB-KW"/>
</dbReference>
<evidence type="ECO:0000259" key="17">
    <source>
        <dbReference type="PROSITE" id="PS51193"/>
    </source>
</evidence>
<dbReference type="SMART" id="SM00487">
    <property type="entry name" value="DEXDc"/>
    <property type="match status" value="1"/>
</dbReference>
<dbReference type="Gene3D" id="3.40.50.300">
    <property type="entry name" value="P-loop containing nucleotide triphosphate hydrolases"/>
    <property type="match status" value="2"/>
</dbReference>
<dbReference type="Pfam" id="PF06733">
    <property type="entry name" value="DEAD_2"/>
    <property type="match status" value="1"/>
</dbReference>
<evidence type="ECO:0000256" key="4">
    <source>
        <dbReference type="ARBA" id="ARBA00022723"/>
    </source>
</evidence>
<evidence type="ECO:0000256" key="6">
    <source>
        <dbReference type="ARBA" id="ARBA00022763"/>
    </source>
</evidence>
<evidence type="ECO:0000256" key="11">
    <source>
        <dbReference type="ARBA" id="ARBA00023014"/>
    </source>
</evidence>
<dbReference type="NCBIfam" id="TIGR00604">
    <property type="entry name" value="rad3"/>
    <property type="match status" value="1"/>
</dbReference>
<comment type="similarity">
    <text evidence="2">Belongs to the helicase family. RAD3/XPD subfamily.</text>
</comment>
<name>B6YWR5_THEON</name>
<dbReference type="InterPro" id="IPR010643">
    <property type="entry name" value="HBB"/>
</dbReference>
<keyword evidence="14" id="KW-0413">Isomerase</keyword>
<keyword evidence="19" id="KW-1185">Reference proteome</keyword>
<dbReference type="SMART" id="SM00488">
    <property type="entry name" value="DEXDc2"/>
    <property type="match status" value="1"/>
</dbReference>
<evidence type="ECO:0000256" key="5">
    <source>
        <dbReference type="ARBA" id="ARBA00022741"/>
    </source>
</evidence>
<dbReference type="InterPro" id="IPR014001">
    <property type="entry name" value="Helicase_ATP-bd"/>
</dbReference>
<evidence type="ECO:0000256" key="13">
    <source>
        <dbReference type="ARBA" id="ARBA00023204"/>
    </source>
</evidence>
<dbReference type="PROSITE" id="PS51193">
    <property type="entry name" value="HELICASE_ATP_BIND_2"/>
    <property type="match status" value="1"/>
</dbReference>
<dbReference type="InterPro" id="IPR006554">
    <property type="entry name" value="Helicase-like_DEXD_c2"/>
</dbReference>
<dbReference type="GO" id="GO:0005524">
    <property type="term" value="F:ATP binding"/>
    <property type="evidence" value="ECO:0007669"/>
    <property type="project" value="UniProtKB-KW"/>
</dbReference>
<dbReference type="InterPro" id="IPR010614">
    <property type="entry name" value="RAD3-like_helicase_DEAD"/>
</dbReference>
<dbReference type="InterPro" id="IPR013020">
    <property type="entry name" value="Rad3/Chl1-like"/>
</dbReference>
<evidence type="ECO:0000313" key="19">
    <source>
        <dbReference type="Proteomes" id="UP000002727"/>
    </source>
</evidence>
<dbReference type="KEGG" id="ton:TON_1040"/>
<evidence type="ECO:0000256" key="9">
    <source>
        <dbReference type="ARBA" id="ARBA00022840"/>
    </source>
</evidence>
<dbReference type="HOGENOM" id="CLU_006515_9_0_2"/>
<organism evidence="18 19">
    <name type="scientific">Thermococcus onnurineus (strain NA1)</name>
    <dbReference type="NCBI Taxonomy" id="523850"/>
    <lineage>
        <taxon>Archaea</taxon>
        <taxon>Methanobacteriati</taxon>
        <taxon>Methanobacteriota</taxon>
        <taxon>Thermococci</taxon>
        <taxon>Thermococcales</taxon>
        <taxon>Thermococcaceae</taxon>
        <taxon>Thermococcus</taxon>
    </lineage>
</organism>
<dbReference type="GO" id="GO:0046872">
    <property type="term" value="F:metal ion binding"/>
    <property type="evidence" value="ECO:0007669"/>
    <property type="project" value="UniProtKB-KW"/>
</dbReference>